<comment type="similarity">
    <text evidence="1">Belongs to the CCR4/nocturin family.</text>
</comment>
<dbReference type="Gene3D" id="3.60.10.10">
    <property type="entry name" value="Endonuclease/exonuclease/phosphatase"/>
    <property type="match status" value="1"/>
</dbReference>
<evidence type="ECO:0008006" key="6">
    <source>
        <dbReference type="Google" id="ProtNLM"/>
    </source>
</evidence>
<reference evidence="4" key="1">
    <citation type="journal article" date="2021" name="Proc. Natl. Acad. Sci. U.S.A.">
        <title>Three genomes in the algal genus Volvox reveal the fate of a haploid sex-determining region after a transition to homothallism.</title>
        <authorList>
            <person name="Yamamoto K."/>
            <person name="Hamaji T."/>
            <person name="Kawai-Toyooka H."/>
            <person name="Matsuzaki R."/>
            <person name="Takahashi F."/>
            <person name="Nishimura Y."/>
            <person name="Kawachi M."/>
            <person name="Noguchi H."/>
            <person name="Minakuchi Y."/>
            <person name="Umen J.G."/>
            <person name="Toyoda A."/>
            <person name="Nozaki H."/>
        </authorList>
    </citation>
    <scope>NUCLEOTIDE SEQUENCE</scope>
    <source>
        <strain evidence="4">NIES-3785</strain>
    </source>
</reference>
<dbReference type="GO" id="GO:0006139">
    <property type="term" value="P:nucleobase-containing compound metabolic process"/>
    <property type="evidence" value="ECO:0007669"/>
    <property type="project" value="UniProtKB-ARBA"/>
</dbReference>
<dbReference type="EMBL" id="BNCQ01000012">
    <property type="protein sequence ID" value="GIM02587.1"/>
    <property type="molecule type" value="Genomic_DNA"/>
</dbReference>
<dbReference type="SUPFAM" id="SSF56219">
    <property type="entry name" value="DNase I-like"/>
    <property type="match status" value="2"/>
</dbReference>
<feature type="region of interest" description="Disordered" evidence="3">
    <location>
        <begin position="277"/>
        <end position="395"/>
    </location>
</feature>
<dbReference type="AlphaFoldDB" id="A0A8J4G9B1"/>
<organism evidence="4 5">
    <name type="scientific">Volvox reticuliferus</name>
    <dbReference type="NCBI Taxonomy" id="1737510"/>
    <lineage>
        <taxon>Eukaryota</taxon>
        <taxon>Viridiplantae</taxon>
        <taxon>Chlorophyta</taxon>
        <taxon>core chlorophytes</taxon>
        <taxon>Chlorophyceae</taxon>
        <taxon>CS clade</taxon>
        <taxon>Chlamydomonadales</taxon>
        <taxon>Volvocaceae</taxon>
        <taxon>Volvox</taxon>
    </lineage>
</organism>
<comment type="caution">
    <text evidence="4">The sequence shown here is derived from an EMBL/GenBank/DDBJ whole genome shotgun (WGS) entry which is preliminary data.</text>
</comment>
<proteinExistence type="inferred from homology"/>
<evidence type="ECO:0000313" key="5">
    <source>
        <dbReference type="Proteomes" id="UP000722791"/>
    </source>
</evidence>
<dbReference type="GO" id="GO:0000175">
    <property type="term" value="F:3'-5'-RNA exonuclease activity"/>
    <property type="evidence" value="ECO:0007669"/>
    <property type="project" value="TreeGrafter"/>
</dbReference>
<protein>
    <recommendedName>
        <fullName evidence="6">Nocturnin</fullName>
    </recommendedName>
</protein>
<dbReference type="OrthoDB" id="552025at2759"/>
<keyword evidence="2" id="KW-0378">Hydrolase</keyword>
<dbReference type="InterPro" id="IPR036691">
    <property type="entry name" value="Endo/exonu/phosph_ase_sf"/>
</dbReference>
<feature type="compositionally biased region" description="Polar residues" evidence="3">
    <location>
        <begin position="357"/>
        <end position="370"/>
    </location>
</feature>
<dbReference type="InterPro" id="IPR050410">
    <property type="entry name" value="CCR4/nocturin_mRNA_transcr"/>
</dbReference>
<sequence>MHKPGWVRVVQVANRRVCFSTDTRAIGSAGSLSFTALRPLWRMTVPPGGLCKRVRMTSLECSVDSHGAISAVSTRSSKCKIKRTPVILNYPRKPDVARFRVLQWNVLADGLAQNGDFCRAPPLCLEWEYRRPLLLQEILEANADIICLQELNHFDELSQVLSSLGYDGAFREKHASPALKYEFPPDGMAVFFRRNRFRCCANGVEGRSFHDDWTGREQSQGYLQILLYDMMVGRELLIVTTHLKAKDGAECEDVRLRQAGQLLRNVEVTLQRLDATAAGNGGNHASTGGNGNGNSAGSGGDGGQWRQRGAAVGGGNGTAAPAAAADTAADTGAESRSNCNGNGTNSRSNGNGGHGVATTSAPGTEAGSCSTHRDSVAAGSEAPSSTQNDGRYGGGSQFRIPVVITGDFNTMPGSKTCEAFRGHPLCLLSLWEQRPLNATLSSESGSDMELPPQMQLQQQSYWQGPGLDGPSPQPVVENVDVTATTVISNSGMSKQQQQMQQMTAEAAALGSVSETRSSLCSGEMEGGVAPKGWSEFSTWKFRVKGESKRISDYIWFSGAGKGGARGPLRPLQRWRMLTEEEIGPGALPSAAYGSDHVSLCCEFEWDVDADLEWVPLSREADWG</sequence>
<dbReference type="Proteomes" id="UP000722791">
    <property type="component" value="Unassembled WGS sequence"/>
</dbReference>
<gene>
    <name evidence="4" type="ORF">Vretimale_7471</name>
</gene>
<accession>A0A8J4G9B1</accession>
<name>A0A8J4G9B1_9CHLO</name>
<evidence type="ECO:0000256" key="1">
    <source>
        <dbReference type="ARBA" id="ARBA00010774"/>
    </source>
</evidence>
<feature type="compositionally biased region" description="Low complexity" evidence="3">
    <location>
        <begin position="277"/>
        <end position="287"/>
    </location>
</feature>
<evidence type="ECO:0000256" key="2">
    <source>
        <dbReference type="ARBA" id="ARBA00022801"/>
    </source>
</evidence>
<feature type="compositionally biased region" description="Gly residues" evidence="3">
    <location>
        <begin position="288"/>
        <end position="303"/>
    </location>
</feature>
<dbReference type="PANTHER" id="PTHR12121">
    <property type="entry name" value="CARBON CATABOLITE REPRESSOR PROTEIN 4"/>
    <property type="match status" value="1"/>
</dbReference>
<dbReference type="PANTHER" id="PTHR12121:SF45">
    <property type="entry name" value="NOCTURNIN"/>
    <property type="match status" value="1"/>
</dbReference>
<evidence type="ECO:0000313" key="4">
    <source>
        <dbReference type="EMBL" id="GIM02587.1"/>
    </source>
</evidence>
<feature type="compositionally biased region" description="Low complexity" evidence="3">
    <location>
        <begin position="318"/>
        <end position="349"/>
    </location>
</feature>
<evidence type="ECO:0000256" key="3">
    <source>
        <dbReference type="SAM" id="MobiDB-lite"/>
    </source>
</evidence>